<evidence type="ECO:0000313" key="2">
    <source>
        <dbReference type="Proteomes" id="UP000054279"/>
    </source>
</evidence>
<keyword evidence="2" id="KW-1185">Reference proteome</keyword>
<dbReference type="OrthoDB" id="3257613at2759"/>
<gene>
    <name evidence="1" type="ORF">M422DRAFT_53893</name>
</gene>
<dbReference type="AlphaFoldDB" id="A0A0C9UYC8"/>
<name>A0A0C9UYC8_SPHS4</name>
<proteinExistence type="predicted"/>
<evidence type="ECO:0000313" key="1">
    <source>
        <dbReference type="EMBL" id="KIJ30135.1"/>
    </source>
</evidence>
<dbReference type="HOGENOM" id="CLU_003703_3_1_1"/>
<accession>A0A0C9UYC8</accession>
<protein>
    <submittedName>
        <fullName evidence="1">Uncharacterized protein</fullName>
    </submittedName>
</protein>
<sequence length="334" mass="38127">MNIWRMKKKALTGLEEALGSEVLQQLRIKSALTDGSQFRPKMMEQPSRASILKLLQIEEGGFGPEYGAASTRANVGVGINRGLEMELRQIHFKHQRDMQAVTTDVQWNKLEDIRRKLSQAIDSWFKRLGDFMPADAVNGLSLMQSGPEETKLGLPSDFPRCDHAKLGILSHALIERELRIGQAHDALKKLRTLLGLKSFLVRRKRQNVGYTVTTRAESEIQKVDVHVKRWQKVYRRAWEAVEVLRGDGRIPQEYRAWLELRPLTNGDCIMLSDWMSDQAYWKKVGEKEAAEATMRGKGPKKLSWIWKIELDLTVESGQGIEDAVEGWTNEGNFT</sequence>
<dbReference type="Proteomes" id="UP000054279">
    <property type="component" value="Unassembled WGS sequence"/>
</dbReference>
<organism evidence="1 2">
    <name type="scientific">Sphaerobolus stellatus (strain SS14)</name>
    <dbReference type="NCBI Taxonomy" id="990650"/>
    <lineage>
        <taxon>Eukaryota</taxon>
        <taxon>Fungi</taxon>
        <taxon>Dikarya</taxon>
        <taxon>Basidiomycota</taxon>
        <taxon>Agaricomycotina</taxon>
        <taxon>Agaricomycetes</taxon>
        <taxon>Phallomycetidae</taxon>
        <taxon>Geastrales</taxon>
        <taxon>Sphaerobolaceae</taxon>
        <taxon>Sphaerobolus</taxon>
    </lineage>
</organism>
<dbReference type="EMBL" id="KN837268">
    <property type="protein sequence ID" value="KIJ30135.1"/>
    <property type="molecule type" value="Genomic_DNA"/>
</dbReference>
<reference evidence="1 2" key="1">
    <citation type="submission" date="2014-06" db="EMBL/GenBank/DDBJ databases">
        <title>Evolutionary Origins and Diversification of the Mycorrhizal Mutualists.</title>
        <authorList>
            <consortium name="DOE Joint Genome Institute"/>
            <consortium name="Mycorrhizal Genomics Consortium"/>
            <person name="Kohler A."/>
            <person name="Kuo A."/>
            <person name="Nagy L.G."/>
            <person name="Floudas D."/>
            <person name="Copeland A."/>
            <person name="Barry K.W."/>
            <person name="Cichocki N."/>
            <person name="Veneault-Fourrey C."/>
            <person name="LaButti K."/>
            <person name="Lindquist E.A."/>
            <person name="Lipzen A."/>
            <person name="Lundell T."/>
            <person name="Morin E."/>
            <person name="Murat C."/>
            <person name="Riley R."/>
            <person name="Ohm R."/>
            <person name="Sun H."/>
            <person name="Tunlid A."/>
            <person name="Henrissat B."/>
            <person name="Grigoriev I.V."/>
            <person name="Hibbett D.S."/>
            <person name="Martin F."/>
        </authorList>
    </citation>
    <scope>NUCLEOTIDE SEQUENCE [LARGE SCALE GENOMIC DNA]</scope>
    <source>
        <strain evidence="1 2">SS14</strain>
    </source>
</reference>